<evidence type="ECO:0000313" key="3">
    <source>
        <dbReference type="EMBL" id="KIO29575.1"/>
    </source>
</evidence>
<dbReference type="CDD" id="cd11655">
    <property type="entry name" value="rap1_myb-like"/>
    <property type="match status" value="2"/>
</dbReference>
<accession>A0A0C3QEG7</accession>
<dbReference type="PROSITE" id="PS50172">
    <property type="entry name" value="BRCT"/>
    <property type="match status" value="1"/>
</dbReference>
<dbReference type="OrthoDB" id="3358963at2759"/>
<feature type="region of interest" description="Disordered" evidence="1">
    <location>
        <begin position="1"/>
        <end position="65"/>
    </location>
</feature>
<dbReference type="CDD" id="cd00027">
    <property type="entry name" value="BRCT"/>
    <property type="match status" value="1"/>
</dbReference>
<feature type="region of interest" description="Disordered" evidence="1">
    <location>
        <begin position="275"/>
        <end position="321"/>
    </location>
</feature>
<feature type="compositionally biased region" description="Pro residues" evidence="1">
    <location>
        <begin position="425"/>
        <end position="440"/>
    </location>
</feature>
<feature type="compositionally biased region" description="Pro residues" evidence="1">
    <location>
        <begin position="232"/>
        <end position="250"/>
    </location>
</feature>
<feature type="compositionally biased region" description="Polar residues" evidence="1">
    <location>
        <begin position="216"/>
        <end position="228"/>
    </location>
</feature>
<reference evidence="3 4" key="1">
    <citation type="submission" date="2014-04" db="EMBL/GenBank/DDBJ databases">
        <authorList>
            <consortium name="DOE Joint Genome Institute"/>
            <person name="Kuo A."/>
            <person name="Girlanda M."/>
            <person name="Perotto S."/>
            <person name="Kohler A."/>
            <person name="Nagy L.G."/>
            <person name="Floudas D."/>
            <person name="Copeland A."/>
            <person name="Barry K.W."/>
            <person name="Cichocki N."/>
            <person name="Veneault-Fourrey C."/>
            <person name="LaButti K."/>
            <person name="Lindquist E.A."/>
            <person name="Lipzen A."/>
            <person name="Lundell T."/>
            <person name="Morin E."/>
            <person name="Murat C."/>
            <person name="Sun H."/>
            <person name="Tunlid A."/>
            <person name="Henrissat B."/>
            <person name="Grigoriev I.V."/>
            <person name="Hibbett D.S."/>
            <person name="Martin F."/>
            <person name="Nordberg H.P."/>
            <person name="Cantor M.N."/>
            <person name="Hua S.X."/>
        </authorList>
    </citation>
    <scope>NUCLEOTIDE SEQUENCE [LARGE SCALE GENOMIC DNA]</scope>
    <source>
        <strain evidence="3 4">MUT 4182</strain>
    </source>
</reference>
<dbReference type="InterPro" id="IPR001357">
    <property type="entry name" value="BRCT_dom"/>
</dbReference>
<feature type="compositionally biased region" description="Polar residues" evidence="1">
    <location>
        <begin position="1"/>
        <end position="13"/>
    </location>
</feature>
<feature type="compositionally biased region" description="Low complexity" evidence="1">
    <location>
        <begin position="303"/>
        <end position="321"/>
    </location>
</feature>
<evidence type="ECO:0000259" key="2">
    <source>
        <dbReference type="PROSITE" id="PS50172"/>
    </source>
</evidence>
<dbReference type="STRING" id="1051891.A0A0C3QEG7"/>
<evidence type="ECO:0000313" key="4">
    <source>
        <dbReference type="Proteomes" id="UP000054248"/>
    </source>
</evidence>
<protein>
    <recommendedName>
        <fullName evidence="2">BRCT domain-containing protein</fullName>
    </recommendedName>
</protein>
<keyword evidence="4" id="KW-1185">Reference proteome</keyword>
<dbReference type="EMBL" id="KN822981">
    <property type="protein sequence ID" value="KIO29575.1"/>
    <property type="molecule type" value="Genomic_DNA"/>
</dbReference>
<feature type="compositionally biased region" description="Pro residues" evidence="1">
    <location>
        <begin position="495"/>
        <end position="505"/>
    </location>
</feature>
<feature type="region of interest" description="Disordered" evidence="1">
    <location>
        <begin position="421"/>
        <end position="507"/>
    </location>
</feature>
<dbReference type="HOGENOM" id="CLU_015429_0_0_1"/>
<sequence>MPSQVQRRPNTNDLHPPIHQHQVPPHHQHPPPAPPLQQHYHHHPIHIPSTSGPIQNATTQSDTSEGSEIFVDPAMGTPLGVYVEKDVLNHDLIVSLVKKHGGNLSSNYSSVPYVLVDRTKESGQSLYRQYHNKKGKVVLDAQWVIACVQAGELLTFKRNWGGMKVNGNEVVIAEPQPEPPRPTAPELQLAPPPGAAEPAPSTSGNGQRRKKKGRQAATSHNETDTGIQQPLPAEPPTVTNPPAPQPPSHFPFPSALPTLPPVPVAPNFSTWSHVAPSSTVHPPHPHAHSSQAQTATQPPPPSAALSTPQSQTQSPLPPQQQSMTLAQIHHHPPPPHVLRGYPPATASASALARGPWYGVPPPAPAAVNALGIDASRSPNTQPSSSSSAGFTVPPPPSFEPPSWPHGSEVYYAQHFAPFSDQQYVVPPPQSNPTGAQPPPSTAGDDGEAEEGANDEENRGRKRKRVSEAVTAGGHGAKKSKQNAPATDPASLVPALAPPRRSPTPPARVVKSTYGGNLFTAEDINYLKKYIDWCVDMGLVLSLREICERLAIKAPHHTFYSWRRYCNKHKIKLGSYQMGPVGSTNGGDGGGDEDDDGEGGEGDSDGEVGGSGPSRPVAGPSRTIGAPSSAPARDGRNRSPTPPRSLHRSTTGKGIAFTEEDVAYLVKYMAYRKQKEPNLNMPNFWNDLAAKAPHHSRASWLKYWRRHRHEIEVPSNSADSGGGAGVDHPGPASTFIAGSNGLQIPSAPAQIAKRQRYSHEDDILLARFWAREPQGTSDKLFQEFARMHPHHPWKGWQEHHRIHKTQIDHLIKLHLSGVDLSTLPAPPQSKTGRAAASKE</sequence>
<feature type="compositionally biased region" description="Acidic residues" evidence="1">
    <location>
        <begin position="444"/>
        <end position="454"/>
    </location>
</feature>
<evidence type="ECO:0000256" key="1">
    <source>
        <dbReference type="SAM" id="MobiDB-lite"/>
    </source>
</evidence>
<feature type="compositionally biased region" description="Acidic residues" evidence="1">
    <location>
        <begin position="589"/>
        <end position="605"/>
    </location>
</feature>
<dbReference type="Gene3D" id="1.10.10.60">
    <property type="entry name" value="Homeodomain-like"/>
    <property type="match status" value="2"/>
</dbReference>
<dbReference type="Proteomes" id="UP000054248">
    <property type="component" value="Unassembled WGS sequence"/>
</dbReference>
<feature type="region of interest" description="Disordered" evidence="1">
    <location>
        <begin position="173"/>
        <end position="255"/>
    </location>
</feature>
<proteinExistence type="predicted"/>
<gene>
    <name evidence="3" type="ORF">M407DRAFT_21313</name>
</gene>
<feature type="region of interest" description="Disordered" evidence="1">
    <location>
        <begin position="575"/>
        <end position="652"/>
    </location>
</feature>
<organism evidence="3 4">
    <name type="scientific">Tulasnella calospora MUT 4182</name>
    <dbReference type="NCBI Taxonomy" id="1051891"/>
    <lineage>
        <taxon>Eukaryota</taxon>
        <taxon>Fungi</taxon>
        <taxon>Dikarya</taxon>
        <taxon>Basidiomycota</taxon>
        <taxon>Agaricomycotina</taxon>
        <taxon>Agaricomycetes</taxon>
        <taxon>Cantharellales</taxon>
        <taxon>Tulasnellaceae</taxon>
        <taxon>Tulasnella</taxon>
    </lineage>
</organism>
<feature type="compositionally biased region" description="Polar residues" evidence="1">
    <location>
        <begin position="49"/>
        <end position="65"/>
    </location>
</feature>
<feature type="domain" description="BRCT" evidence="2">
    <location>
        <begin position="59"/>
        <end position="154"/>
    </location>
</feature>
<dbReference type="InterPro" id="IPR036420">
    <property type="entry name" value="BRCT_dom_sf"/>
</dbReference>
<reference evidence="4" key="2">
    <citation type="submission" date="2015-01" db="EMBL/GenBank/DDBJ databases">
        <title>Evolutionary Origins and Diversification of the Mycorrhizal Mutualists.</title>
        <authorList>
            <consortium name="DOE Joint Genome Institute"/>
            <consortium name="Mycorrhizal Genomics Consortium"/>
            <person name="Kohler A."/>
            <person name="Kuo A."/>
            <person name="Nagy L.G."/>
            <person name="Floudas D."/>
            <person name="Copeland A."/>
            <person name="Barry K.W."/>
            <person name="Cichocki N."/>
            <person name="Veneault-Fourrey C."/>
            <person name="LaButti K."/>
            <person name="Lindquist E.A."/>
            <person name="Lipzen A."/>
            <person name="Lundell T."/>
            <person name="Morin E."/>
            <person name="Murat C."/>
            <person name="Riley R."/>
            <person name="Ohm R."/>
            <person name="Sun H."/>
            <person name="Tunlid A."/>
            <person name="Henrissat B."/>
            <person name="Grigoriev I.V."/>
            <person name="Hibbett D.S."/>
            <person name="Martin F."/>
        </authorList>
    </citation>
    <scope>NUCLEOTIDE SEQUENCE [LARGE SCALE GENOMIC DNA]</scope>
    <source>
        <strain evidence="4">MUT 4182</strain>
    </source>
</reference>
<dbReference type="AlphaFoldDB" id="A0A0C3QEG7"/>
<name>A0A0C3QEG7_9AGAM</name>
<dbReference type="Gene3D" id="3.40.50.10190">
    <property type="entry name" value="BRCT domain"/>
    <property type="match status" value="1"/>
</dbReference>
<feature type="compositionally biased region" description="Pro residues" evidence="1">
    <location>
        <begin position="392"/>
        <end position="403"/>
    </location>
</feature>
<dbReference type="SUPFAM" id="SSF52113">
    <property type="entry name" value="BRCT domain"/>
    <property type="match status" value="1"/>
</dbReference>
<feature type="region of interest" description="Disordered" evidence="1">
    <location>
        <begin position="373"/>
        <end position="405"/>
    </location>
</feature>